<dbReference type="KEGG" id="tput:QJT81_12460"/>
<dbReference type="AlphaFoldDB" id="A0AA95H8S5"/>
<reference evidence="1" key="2">
    <citation type="submission" date="2023-04" db="EMBL/GenBank/DDBJ databases">
        <authorList>
            <person name="Beletskiy A.V."/>
            <person name="Mardanov A.V."/>
            <person name="Ravin N.V."/>
        </authorList>
    </citation>
    <scope>NUCLEOTIDE SEQUENCE</scope>
    <source>
        <strain evidence="1">GKL-02</strain>
    </source>
</reference>
<gene>
    <name evidence="1" type="ORF">QJT81_12460</name>
</gene>
<proteinExistence type="predicted"/>
<evidence type="ECO:0000313" key="1">
    <source>
        <dbReference type="EMBL" id="WGZ92676.1"/>
    </source>
</evidence>
<accession>A0AA95H8S5</accession>
<organism evidence="1">
    <name type="scientific">Candidatus Thiothrix putei</name>
    <dbReference type="NCBI Taxonomy" id="3080811"/>
    <lineage>
        <taxon>Bacteria</taxon>
        <taxon>Pseudomonadati</taxon>
        <taxon>Pseudomonadota</taxon>
        <taxon>Gammaproteobacteria</taxon>
        <taxon>Thiotrichales</taxon>
        <taxon>Thiotrichaceae</taxon>
        <taxon>Thiothrix</taxon>
    </lineage>
</organism>
<sequence length="90" mass="10257">MEHKSIALWNKVLPEINFASGFNLTEEMKLEADKLLLILKRGIFKSNDENEALKLVFQYNHSVNELVAPLFSQNLSYGISYEDSTESFGS</sequence>
<reference evidence="1" key="1">
    <citation type="journal article" date="2023" name="Int. J. Mol. Sci.">
        <title>Metagenomics Revealed a New Genus 'Candidatus Thiocaldithrix dubininis' gen. nov., sp. nov. and a New Species 'Candidatus Thiothrix putei' sp. nov. in the Family Thiotrichaceae, Some Members of Which Have Traits of Both Na+- and H+-Motive Energetics.</title>
        <authorList>
            <person name="Ravin N.V."/>
            <person name="Muntyan M.S."/>
            <person name="Smolyakov D.D."/>
            <person name="Rudenko T.S."/>
            <person name="Beletsky A.V."/>
            <person name="Mardanov A.V."/>
            <person name="Grabovich M.Y."/>
        </authorList>
    </citation>
    <scope>NUCLEOTIDE SEQUENCE</scope>
    <source>
        <strain evidence="1">GKL-02</strain>
    </source>
</reference>
<protein>
    <submittedName>
        <fullName evidence="1">Uncharacterized protein</fullName>
    </submittedName>
</protein>
<dbReference type="Proteomes" id="UP001301326">
    <property type="component" value="Chromosome"/>
</dbReference>
<name>A0AA95H8S5_9GAMM</name>
<dbReference type="EMBL" id="CP124756">
    <property type="protein sequence ID" value="WGZ92676.1"/>
    <property type="molecule type" value="Genomic_DNA"/>
</dbReference>